<dbReference type="InterPro" id="IPR003609">
    <property type="entry name" value="Pan_app"/>
</dbReference>
<evidence type="ECO:0000256" key="18">
    <source>
        <dbReference type="SAM" id="Phobius"/>
    </source>
</evidence>
<keyword evidence="13" id="KW-0325">Glycoprotein</keyword>
<dbReference type="GO" id="GO:0004674">
    <property type="term" value="F:protein serine/threonine kinase activity"/>
    <property type="evidence" value="ECO:0007669"/>
    <property type="project" value="UniProtKB-KW"/>
</dbReference>
<dbReference type="CDD" id="cd01098">
    <property type="entry name" value="PAN_AP_plant"/>
    <property type="match status" value="1"/>
</dbReference>
<dbReference type="SMART" id="SM00473">
    <property type="entry name" value="PAN_AP"/>
    <property type="match status" value="1"/>
</dbReference>
<dbReference type="Pfam" id="PF07714">
    <property type="entry name" value="PK_Tyr_Ser-Thr"/>
    <property type="match status" value="1"/>
</dbReference>
<evidence type="ECO:0000256" key="2">
    <source>
        <dbReference type="ARBA" id="ARBA00012513"/>
    </source>
</evidence>
<accession>A0AA38U4C8</accession>
<dbReference type="InterPro" id="IPR011009">
    <property type="entry name" value="Kinase-like_dom_sf"/>
</dbReference>
<dbReference type="FunFam" id="3.30.200.20:FF:000195">
    <property type="entry name" value="G-type lectin S-receptor-like serine/threonine-protein kinase"/>
    <property type="match status" value="1"/>
</dbReference>
<name>A0AA38U4C8_9ASTR</name>
<dbReference type="InterPro" id="IPR008271">
    <property type="entry name" value="Ser/Thr_kinase_AS"/>
</dbReference>
<reference evidence="23" key="1">
    <citation type="submission" date="2023-03" db="EMBL/GenBank/DDBJ databases">
        <title>Chromosome-scale reference genome and RAD-based genetic map of yellow starthistle (Centaurea solstitialis) reveal putative structural variation and QTLs associated with invader traits.</title>
        <authorList>
            <person name="Reatini B."/>
            <person name="Cang F.A."/>
            <person name="Jiang Q."/>
            <person name="Mckibben M.T.W."/>
            <person name="Barker M.S."/>
            <person name="Rieseberg L.H."/>
            <person name="Dlugosch K.M."/>
        </authorList>
    </citation>
    <scope>NUCLEOTIDE SEQUENCE</scope>
    <source>
        <strain evidence="23">CAN-66</strain>
        <tissue evidence="23">Leaf</tissue>
    </source>
</reference>
<feature type="domain" description="Protein kinase" evidence="20">
    <location>
        <begin position="712"/>
        <end position="1011"/>
    </location>
</feature>
<comment type="catalytic activity">
    <reaction evidence="14">
        <text>L-threonyl-[protein] + ATP = O-phospho-L-threonyl-[protein] + ADP + H(+)</text>
        <dbReference type="Rhea" id="RHEA:46608"/>
        <dbReference type="Rhea" id="RHEA-COMP:11060"/>
        <dbReference type="Rhea" id="RHEA-COMP:11605"/>
        <dbReference type="ChEBI" id="CHEBI:15378"/>
        <dbReference type="ChEBI" id="CHEBI:30013"/>
        <dbReference type="ChEBI" id="CHEBI:30616"/>
        <dbReference type="ChEBI" id="CHEBI:61977"/>
        <dbReference type="ChEBI" id="CHEBI:456216"/>
        <dbReference type="EC" id="2.7.11.1"/>
    </reaction>
</comment>
<comment type="caution">
    <text evidence="23">The sequence shown here is derived from an EMBL/GenBank/DDBJ whole genome shotgun (WGS) entry which is preliminary data.</text>
</comment>
<evidence type="ECO:0000256" key="10">
    <source>
        <dbReference type="ARBA" id="ARBA00022989"/>
    </source>
</evidence>
<keyword evidence="9 16" id="KW-0067">ATP-binding</keyword>
<dbReference type="InterPro" id="IPR021820">
    <property type="entry name" value="S-locus_recpt_kinase_C"/>
</dbReference>
<keyword evidence="8" id="KW-0418">Kinase</keyword>
<evidence type="ECO:0000256" key="5">
    <source>
        <dbReference type="ARBA" id="ARBA00022692"/>
    </source>
</evidence>
<dbReference type="InterPro" id="IPR000858">
    <property type="entry name" value="S_locus_glycoprot_dom"/>
</dbReference>
<evidence type="ECO:0000256" key="14">
    <source>
        <dbReference type="ARBA" id="ARBA00047899"/>
    </source>
</evidence>
<feature type="transmembrane region" description="Helical" evidence="18">
    <location>
        <begin position="641"/>
        <end position="664"/>
    </location>
</feature>
<dbReference type="Pfam" id="PF11883">
    <property type="entry name" value="DUF3403"/>
    <property type="match status" value="1"/>
</dbReference>
<dbReference type="PROSITE" id="PS50011">
    <property type="entry name" value="PROTEIN_KINASE_DOM"/>
    <property type="match status" value="1"/>
</dbReference>
<keyword evidence="7 16" id="KW-0547">Nucleotide-binding</keyword>
<dbReference type="AlphaFoldDB" id="A0AA38U4C8"/>
<proteinExistence type="predicted"/>
<feature type="domain" description="Bulb-type lectin" evidence="21">
    <location>
        <begin position="22"/>
        <end position="144"/>
    </location>
</feature>
<feature type="signal peptide" evidence="19">
    <location>
        <begin position="1"/>
        <end position="21"/>
    </location>
</feature>
<sequence>MKTFHIHGGIIIFFIPFLCVAIDIITPTQPLAINQTLISFGQVFELGFFNLTNNKFYLGIWYREIEPKTIVWVANRDAPVNSSFAKLTIGNDGNINLVDRSETAIWSSNHSVAPPATNMVAQLLDSGNFVLRRENNDDPENYVWQSFDYPTDTLLSGMKLGWNRKTGINRFLKSWKSDNDPGSGDYSFGINLNGYPELVLWNKEMVTFRTGAWNGVTFSGMPEMKRARLVDFEFQISSEEIYYSYKMVNSSVYSRVLLSPVGSSRRYVWTETTKTWNLYWKFPRELCDHYGQCGSFGVCDMNSIPICNCLNGFRPIDGYARSNLQNGSNGCVRSSKMDCGSDGFLALKNVKLPDGSKAFIDSAMNLTQCGEICRRNCSCTAYANMDVTRVGSGCVYWVVDLMDMKKYSEDQGAGQDLYVRVAASDLGISMLVYGFEPVMGFSDGYLVNRLLRDPLSKIDTSDGYQADSPFPVDIFVGIFFQFSLRYSSNQAILIGLINVPAENPPETSVSNSPLFSSGHNTVVCATVISTASLSMVAMEHRTKERLPRTNIHMHGRTHTSPTVSGSTGSPLIRCCLGLAYAEPRAQPQSLAEMEGNPKRRERQREMTERKGAEGGGGVPLPIEELPTSRSFKNGSSNNNHIVMIAAITVGICAGLVTLSVLLYLKRKKRQGLMRSIAYRTGSKERTDGETVMDEFELPLFDFRTLAIATNNFSNANELGAGGFGCVYKGILPGGEVVAVKRLSRVSDQGIEELTNEVQLIAKLQHRNLVRLLGCCIEVDEKLLVYEFMENNSLDTFLFDKQKNMELNWQLRVDIIRGIARGLLYLHQDSRFKIIHRDLKASNILLDEKMNPKISDFGMARIFGSEQIEARTKKVNYYSGYMSPEYAMNGHFSTKSDAFSFGVLVLEIVSGQRNRGSSYTSSELNLLGHVRVDPDTGFRTRVIGARLLIEPRLTWTLWKEGKALKLVDESVRGKFFEDEALRCIQIGLLCVQEQKEDRPCMSKVLLMLNSEIAQPPQPKYPGFFIGKTNIEAESSNKQCDLATINEVTITMIDVLLATFNNATTEAWSFSESSHRIDVITTKSLIN</sequence>
<evidence type="ECO:0000256" key="4">
    <source>
        <dbReference type="ARBA" id="ARBA00022679"/>
    </source>
</evidence>
<dbReference type="InterPro" id="IPR001480">
    <property type="entry name" value="Bulb-type_lectin_dom"/>
</dbReference>
<protein>
    <recommendedName>
        <fullName evidence="2">non-specific serine/threonine protein kinase</fullName>
        <ecNumber evidence="2">2.7.11.1</ecNumber>
    </recommendedName>
</protein>
<dbReference type="FunFam" id="1.10.510.10:FF:000060">
    <property type="entry name" value="G-type lectin S-receptor-like serine/threonine-protein kinase"/>
    <property type="match status" value="1"/>
</dbReference>
<dbReference type="Gene3D" id="2.90.10.10">
    <property type="entry name" value="Bulb-type lectin domain"/>
    <property type="match status" value="1"/>
</dbReference>
<dbReference type="Pfam" id="PF01453">
    <property type="entry name" value="B_lectin"/>
    <property type="match status" value="1"/>
</dbReference>
<feature type="chain" id="PRO_5041463602" description="non-specific serine/threonine protein kinase" evidence="19">
    <location>
        <begin position="22"/>
        <end position="1085"/>
    </location>
</feature>
<dbReference type="PROSITE" id="PS00107">
    <property type="entry name" value="PROTEIN_KINASE_ATP"/>
    <property type="match status" value="1"/>
</dbReference>
<comment type="subcellular location">
    <subcellularLocation>
        <location evidence="1">Membrane</location>
        <topology evidence="1">Single-pass membrane protein</topology>
    </subcellularLocation>
</comment>
<dbReference type="CDD" id="cd00028">
    <property type="entry name" value="B_lectin"/>
    <property type="match status" value="1"/>
</dbReference>
<dbReference type="InterPro" id="IPR017441">
    <property type="entry name" value="Protein_kinase_ATP_BS"/>
</dbReference>
<dbReference type="CDD" id="cd14066">
    <property type="entry name" value="STKc_IRAK"/>
    <property type="match status" value="1"/>
</dbReference>
<dbReference type="PANTHER" id="PTHR32444:SF89">
    <property type="entry name" value="S GLYCOPROTEIN"/>
    <property type="match status" value="1"/>
</dbReference>
<dbReference type="EMBL" id="JARYMX010000001">
    <property type="protein sequence ID" value="KAJ9566305.1"/>
    <property type="molecule type" value="Genomic_DNA"/>
</dbReference>
<gene>
    <name evidence="23" type="ORF">OSB04_002271</name>
</gene>
<evidence type="ECO:0000256" key="11">
    <source>
        <dbReference type="ARBA" id="ARBA00023136"/>
    </source>
</evidence>
<evidence type="ECO:0000256" key="8">
    <source>
        <dbReference type="ARBA" id="ARBA00022777"/>
    </source>
</evidence>
<keyword evidence="3" id="KW-0723">Serine/threonine-protein kinase</keyword>
<dbReference type="SUPFAM" id="SSF51110">
    <property type="entry name" value="alpha-D-mannose-specific plant lectins"/>
    <property type="match status" value="1"/>
</dbReference>
<evidence type="ECO:0000256" key="19">
    <source>
        <dbReference type="SAM" id="SignalP"/>
    </source>
</evidence>
<dbReference type="GO" id="GO:0048544">
    <property type="term" value="P:recognition of pollen"/>
    <property type="evidence" value="ECO:0007669"/>
    <property type="project" value="InterPro"/>
</dbReference>
<evidence type="ECO:0000256" key="6">
    <source>
        <dbReference type="ARBA" id="ARBA00022729"/>
    </source>
</evidence>
<keyword evidence="4" id="KW-0808">Transferase</keyword>
<dbReference type="Gene3D" id="1.10.510.10">
    <property type="entry name" value="Transferase(Phosphotransferase) domain 1"/>
    <property type="match status" value="1"/>
</dbReference>
<evidence type="ECO:0000313" key="23">
    <source>
        <dbReference type="EMBL" id="KAJ9566305.1"/>
    </source>
</evidence>
<dbReference type="GO" id="GO:0005524">
    <property type="term" value="F:ATP binding"/>
    <property type="evidence" value="ECO:0007669"/>
    <property type="project" value="UniProtKB-UniRule"/>
</dbReference>
<dbReference type="GO" id="GO:0016020">
    <property type="term" value="C:membrane"/>
    <property type="evidence" value="ECO:0007669"/>
    <property type="project" value="UniProtKB-SubCell"/>
</dbReference>
<evidence type="ECO:0000256" key="15">
    <source>
        <dbReference type="ARBA" id="ARBA00048679"/>
    </source>
</evidence>
<dbReference type="Proteomes" id="UP001172457">
    <property type="component" value="Chromosome 1"/>
</dbReference>
<keyword evidence="11 18" id="KW-0472">Membrane</keyword>
<feature type="domain" description="Apple" evidence="22">
    <location>
        <begin position="339"/>
        <end position="422"/>
    </location>
</feature>
<dbReference type="PROSITE" id="PS50948">
    <property type="entry name" value="PAN"/>
    <property type="match status" value="1"/>
</dbReference>
<evidence type="ECO:0000256" key="17">
    <source>
        <dbReference type="SAM" id="MobiDB-lite"/>
    </source>
</evidence>
<dbReference type="Pfam" id="PF08276">
    <property type="entry name" value="PAN_2"/>
    <property type="match status" value="1"/>
</dbReference>
<dbReference type="InterPro" id="IPR001245">
    <property type="entry name" value="Ser-Thr/Tyr_kinase_cat_dom"/>
</dbReference>
<dbReference type="Gene3D" id="3.30.200.20">
    <property type="entry name" value="Phosphorylase Kinase, domain 1"/>
    <property type="match status" value="1"/>
</dbReference>
<dbReference type="SMART" id="SM00220">
    <property type="entry name" value="S_TKc"/>
    <property type="match status" value="1"/>
</dbReference>
<evidence type="ECO:0000256" key="16">
    <source>
        <dbReference type="PROSITE-ProRule" id="PRU10141"/>
    </source>
</evidence>
<dbReference type="PROSITE" id="PS00108">
    <property type="entry name" value="PROTEIN_KINASE_ST"/>
    <property type="match status" value="1"/>
</dbReference>
<feature type="region of interest" description="Disordered" evidence="17">
    <location>
        <begin position="586"/>
        <end position="623"/>
    </location>
</feature>
<feature type="compositionally biased region" description="Basic and acidic residues" evidence="17">
    <location>
        <begin position="595"/>
        <end position="612"/>
    </location>
</feature>
<dbReference type="PROSITE" id="PS50927">
    <property type="entry name" value="BULB_LECTIN"/>
    <property type="match status" value="1"/>
</dbReference>
<keyword evidence="24" id="KW-1185">Reference proteome</keyword>
<evidence type="ECO:0000259" key="21">
    <source>
        <dbReference type="PROSITE" id="PS50927"/>
    </source>
</evidence>
<evidence type="ECO:0000259" key="22">
    <source>
        <dbReference type="PROSITE" id="PS50948"/>
    </source>
</evidence>
<dbReference type="InterPro" id="IPR000719">
    <property type="entry name" value="Prot_kinase_dom"/>
</dbReference>
<keyword evidence="10 18" id="KW-1133">Transmembrane helix</keyword>
<evidence type="ECO:0000256" key="1">
    <source>
        <dbReference type="ARBA" id="ARBA00004167"/>
    </source>
</evidence>
<dbReference type="EC" id="2.7.11.1" evidence="2"/>
<dbReference type="FunFam" id="2.90.10.10:FF:000001">
    <property type="entry name" value="G-type lectin S-receptor-like serine/threonine-protein kinase"/>
    <property type="match status" value="1"/>
</dbReference>
<dbReference type="InterPro" id="IPR036426">
    <property type="entry name" value="Bulb-type_lectin_dom_sf"/>
</dbReference>
<dbReference type="SUPFAM" id="SSF56112">
    <property type="entry name" value="Protein kinase-like (PK-like)"/>
    <property type="match status" value="1"/>
</dbReference>
<evidence type="ECO:0000313" key="24">
    <source>
        <dbReference type="Proteomes" id="UP001172457"/>
    </source>
</evidence>
<comment type="catalytic activity">
    <reaction evidence="15">
        <text>L-seryl-[protein] + ATP = O-phospho-L-seryl-[protein] + ADP + H(+)</text>
        <dbReference type="Rhea" id="RHEA:17989"/>
        <dbReference type="Rhea" id="RHEA-COMP:9863"/>
        <dbReference type="Rhea" id="RHEA-COMP:11604"/>
        <dbReference type="ChEBI" id="CHEBI:15378"/>
        <dbReference type="ChEBI" id="CHEBI:29999"/>
        <dbReference type="ChEBI" id="CHEBI:30616"/>
        <dbReference type="ChEBI" id="CHEBI:83421"/>
        <dbReference type="ChEBI" id="CHEBI:456216"/>
        <dbReference type="EC" id="2.7.11.1"/>
    </reaction>
</comment>
<keyword evidence="12" id="KW-1015">Disulfide bond</keyword>
<keyword evidence="5 18" id="KW-0812">Transmembrane</keyword>
<evidence type="ECO:0000256" key="7">
    <source>
        <dbReference type="ARBA" id="ARBA00022741"/>
    </source>
</evidence>
<evidence type="ECO:0000256" key="12">
    <source>
        <dbReference type="ARBA" id="ARBA00023157"/>
    </source>
</evidence>
<dbReference type="SMART" id="SM00108">
    <property type="entry name" value="B_lectin"/>
    <property type="match status" value="1"/>
</dbReference>
<evidence type="ECO:0000256" key="13">
    <source>
        <dbReference type="ARBA" id="ARBA00023180"/>
    </source>
</evidence>
<keyword evidence="6 19" id="KW-0732">Signal</keyword>
<dbReference type="PANTHER" id="PTHR32444">
    <property type="entry name" value="BULB-TYPE LECTIN DOMAIN-CONTAINING PROTEIN"/>
    <property type="match status" value="1"/>
</dbReference>
<organism evidence="23 24">
    <name type="scientific">Centaurea solstitialis</name>
    <name type="common">yellow star-thistle</name>
    <dbReference type="NCBI Taxonomy" id="347529"/>
    <lineage>
        <taxon>Eukaryota</taxon>
        <taxon>Viridiplantae</taxon>
        <taxon>Streptophyta</taxon>
        <taxon>Embryophyta</taxon>
        <taxon>Tracheophyta</taxon>
        <taxon>Spermatophyta</taxon>
        <taxon>Magnoliopsida</taxon>
        <taxon>eudicotyledons</taxon>
        <taxon>Gunneridae</taxon>
        <taxon>Pentapetalae</taxon>
        <taxon>asterids</taxon>
        <taxon>campanulids</taxon>
        <taxon>Asterales</taxon>
        <taxon>Asteraceae</taxon>
        <taxon>Carduoideae</taxon>
        <taxon>Cardueae</taxon>
        <taxon>Centaureinae</taxon>
        <taxon>Centaurea</taxon>
    </lineage>
</organism>
<evidence type="ECO:0000256" key="9">
    <source>
        <dbReference type="ARBA" id="ARBA00022840"/>
    </source>
</evidence>
<feature type="binding site" evidence="16">
    <location>
        <position position="740"/>
    </location>
    <ligand>
        <name>ATP</name>
        <dbReference type="ChEBI" id="CHEBI:30616"/>
    </ligand>
</feature>
<evidence type="ECO:0000256" key="3">
    <source>
        <dbReference type="ARBA" id="ARBA00022527"/>
    </source>
</evidence>
<dbReference type="Pfam" id="PF00954">
    <property type="entry name" value="S_locus_glycop"/>
    <property type="match status" value="1"/>
</dbReference>
<evidence type="ECO:0000259" key="20">
    <source>
        <dbReference type="PROSITE" id="PS50011"/>
    </source>
</evidence>